<dbReference type="InterPro" id="IPR036397">
    <property type="entry name" value="RNaseH_sf"/>
</dbReference>
<name>A0A953N9I8_9BURK</name>
<organism evidence="2 3">
    <name type="scientific">Zwartia hollandica</name>
    <dbReference type="NCBI Taxonomy" id="324606"/>
    <lineage>
        <taxon>Bacteria</taxon>
        <taxon>Pseudomonadati</taxon>
        <taxon>Pseudomonadota</taxon>
        <taxon>Betaproteobacteria</taxon>
        <taxon>Burkholderiales</taxon>
        <taxon>Alcaligenaceae</taxon>
        <taxon>Zwartia</taxon>
    </lineage>
</organism>
<dbReference type="PANTHER" id="PTHR47515">
    <property type="entry name" value="LOW CALCIUM RESPONSE LOCUS PROTEIN T"/>
    <property type="match status" value="1"/>
</dbReference>
<feature type="domain" description="Integrase catalytic" evidence="1">
    <location>
        <begin position="198"/>
        <end position="359"/>
    </location>
</feature>
<dbReference type="Pfam" id="PF13276">
    <property type="entry name" value="HTH_21"/>
    <property type="match status" value="1"/>
</dbReference>
<sequence length="370" mass="42531">MRKARFTDEQIVRILQEADRDPIPAVAKRHGVSEASIYVWSKRFGDMRTDDVKRLRNLEQENSRLKKILAERDLEIEVMKEINCKKVVSVQARLAQARYAIERGVSQRRACALLQVARSGLTYACKMPIKDAPIVQAMRHYSGKYPRFGARRVRIFLRRDGIALGRDRTARIWAKHGLQVPAKKPKKRYRPERTQIGASSRPNEVWSYDFVFDACANGQKLKCLTMIDEFTKESLFIDVAGSIRGKRVVEVLQAVAAERGYPTYLRSDNGPEFVSTVLLEWASTNGMTNMLIEPGKPWQNGTNESFNGKFRDECLAMNWFHSRKHAKVLIEQWREHYNTIRPHSSLDYQTPLEYVSGWNSSSTTGAFVSK</sequence>
<dbReference type="SUPFAM" id="SSF53098">
    <property type="entry name" value="Ribonuclease H-like"/>
    <property type="match status" value="1"/>
</dbReference>
<dbReference type="PROSITE" id="PS50994">
    <property type="entry name" value="INTEGRASE"/>
    <property type="match status" value="1"/>
</dbReference>
<dbReference type="GO" id="GO:0003677">
    <property type="term" value="F:DNA binding"/>
    <property type="evidence" value="ECO:0007669"/>
    <property type="project" value="InterPro"/>
</dbReference>
<dbReference type="NCBIfam" id="NF033516">
    <property type="entry name" value="transpos_IS3"/>
    <property type="match status" value="1"/>
</dbReference>
<dbReference type="RefSeq" id="WP_259661511.1">
    <property type="nucleotide sequence ID" value="NZ_JAHXRI010000007.1"/>
</dbReference>
<dbReference type="EMBL" id="JAHXRI010000007">
    <property type="protein sequence ID" value="MBZ1351025.1"/>
    <property type="molecule type" value="Genomic_DNA"/>
</dbReference>
<dbReference type="Pfam" id="PF13683">
    <property type="entry name" value="rve_3"/>
    <property type="match status" value="1"/>
</dbReference>
<evidence type="ECO:0000259" key="1">
    <source>
        <dbReference type="PROSITE" id="PS50994"/>
    </source>
</evidence>
<dbReference type="PANTHER" id="PTHR47515:SF1">
    <property type="entry name" value="BLR2054 PROTEIN"/>
    <property type="match status" value="1"/>
</dbReference>
<dbReference type="InterPro" id="IPR012337">
    <property type="entry name" value="RNaseH-like_sf"/>
</dbReference>
<dbReference type="InterPro" id="IPR001584">
    <property type="entry name" value="Integrase_cat-core"/>
</dbReference>
<dbReference type="Pfam" id="PF01527">
    <property type="entry name" value="HTH_Tnp_1"/>
    <property type="match status" value="1"/>
</dbReference>
<gene>
    <name evidence="2" type="ORF">KZZ10_10245</name>
</gene>
<evidence type="ECO:0000313" key="3">
    <source>
        <dbReference type="Proteomes" id="UP000739565"/>
    </source>
</evidence>
<evidence type="ECO:0000313" key="2">
    <source>
        <dbReference type="EMBL" id="MBZ1351025.1"/>
    </source>
</evidence>
<dbReference type="GO" id="GO:0004803">
    <property type="term" value="F:transposase activity"/>
    <property type="evidence" value="ECO:0007669"/>
    <property type="project" value="InterPro"/>
</dbReference>
<dbReference type="InterPro" id="IPR009057">
    <property type="entry name" value="Homeodomain-like_sf"/>
</dbReference>
<comment type="caution">
    <text evidence="2">The sequence shown here is derived from an EMBL/GenBank/DDBJ whole genome shotgun (WGS) entry which is preliminary data.</text>
</comment>
<keyword evidence="3" id="KW-1185">Reference proteome</keyword>
<proteinExistence type="predicted"/>
<protein>
    <submittedName>
        <fullName evidence="2">IS3 family transposase</fullName>
    </submittedName>
</protein>
<dbReference type="InterPro" id="IPR025948">
    <property type="entry name" value="HTH-like_dom"/>
</dbReference>
<reference evidence="2" key="1">
    <citation type="submission" date="2021-07" db="EMBL/GenBank/DDBJ databases">
        <title>New genus and species of the family Alcaligenaceae.</title>
        <authorList>
            <person name="Hahn M.W."/>
        </authorList>
    </citation>
    <scope>NUCLEOTIDE SEQUENCE</scope>
    <source>
        <strain evidence="2">LF4-65</strain>
    </source>
</reference>
<dbReference type="InterPro" id="IPR002514">
    <property type="entry name" value="Transposase_8"/>
</dbReference>
<dbReference type="InterPro" id="IPR048020">
    <property type="entry name" value="Transpos_IS3"/>
</dbReference>
<dbReference type="Gene3D" id="3.30.420.10">
    <property type="entry name" value="Ribonuclease H-like superfamily/Ribonuclease H"/>
    <property type="match status" value="1"/>
</dbReference>
<dbReference type="GO" id="GO:0015074">
    <property type="term" value="P:DNA integration"/>
    <property type="evidence" value="ECO:0007669"/>
    <property type="project" value="InterPro"/>
</dbReference>
<dbReference type="AlphaFoldDB" id="A0A953N9I8"/>
<accession>A0A953N9I8</accession>
<dbReference type="GO" id="GO:0006313">
    <property type="term" value="P:DNA transposition"/>
    <property type="evidence" value="ECO:0007669"/>
    <property type="project" value="InterPro"/>
</dbReference>
<dbReference type="Proteomes" id="UP000739565">
    <property type="component" value="Unassembled WGS sequence"/>
</dbReference>
<dbReference type="SUPFAM" id="SSF46689">
    <property type="entry name" value="Homeodomain-like"/>
    <property type="match status" value="1"/>
</dbReference>